<dbReference type="Gene3D" id="3.30.1300.30">
    <property type="entry name" value="GSPII I/J protein-like"/>
    <property type="match status" value="1"/>
</dbReference>
<keyword evidence="4" id="KW-0813">Transport</keyword>
<dbReference type="InterPro" id="IPR005594">
    <property type="entry name" value="YadA_C"/>
</dbReference>
<feature type="domain" description="Trimeric autotransporter adhesin YadA-like C-terminal membrane anchor" evidence="11">
    <location>
        <begin position="1343"/>
        <end position="1401"/>
    </location>
</feature>
<comment type="subcellular location">
    <subcellularLocation>
        <location evidence="2">Cell outer membrane</location>
    </subcellularLocation>
    <subcellularLocation>
        <location evidence="1">Cell surface</location>
    </subcellularLocation>
</comment>
<evidence type="ECO:0000256" key="4">
    <source>
        <dbReference type="ARBA" id="ARBA00022448"/>
    </source>
</evidence>
<keyword evidence="8" id="KW-0653">Protein transport</keyword>
<evidence type="ECO:0000256" key="9">
    <source>
        <dbReference type="ARBA" id="ARBA00023136"/>
    </source>
</evidence>
<feature type="domain" description="Trimeric autotransporter adhesin YadA-like stalk" evidence="12">
    <location>
        <begin position="1290"/>
        <end position="1321"/>
    </location>
</feature>
<dbReference type="InterPro" id="IPR054742">
    <property type="entry name" value="NhhA_Tpr-ring_dom"/>
</dbReference>
<dbReference type="EMBL" id="UGSS01000002">
    <property type="protein sequence ID" value="SUB33430.1"/>
    <property type="molecule type" value="Genomic_DNA"/>
</dbReference>
<organism evidence="14 15">
    <name type="scientific">[Pasteurella] mairii</name>
    <dbReference type="NCBI Taxonomy" id="757"/>
    <lineage>
        <taxon>Bacteria</taxon>
        <taxon>Pseudomonadati</taxon>
        <taxon>Pseudomonadota</taxon>
        <taxon>Gammaproteobacteria</taxon>
        <taxon>Pasteurellales</taxon>
        <taxon>Pasteurellaceae</taxon>
    </lineage>
</organism>
<evidence type="ECO:0000256" key="3">
    <source>
        <dbReference type="ARBA" id="ARBA00005848"/>
    </source>
</evidence>
<keyword evidence="6" id="KW-0812">Transmembrane</keyword>
<accession>A0A379B5U7</accession>
<keyword evidence="7" id="KW-0732">Signal</keyword>
<dbReference type="GO" id="GO:0009279">
    <property type="term" value="C:cell outer membrane"/>
    <property type="evidence" value="ECO:0007669"/>
    <property type="project" value="UniProtKB-SubCell"/>
</dbReference>
<evidence type="ECO:0000259" key="11">
    <source>
        <dbReference type="Pfam" id="PF03895"/>
    </source>
</evidence>
<comment type="similarity">
    <text evidence="3">Belongs to the autotransporter-2 (AT-2) (TC 1.B.40) family.</text>
</comment>
<dbReference type="InterPro" id="IPR008635">
    <property type="entry name" value="Coiled_stalk_dom"/>
</dbReference>
<evidence type="ECO:0000313" key="14">
    <source>
        <dbReference type="EMBL" id="SUB33430.1"/>
    </source>
</evidence>
<keyword evidence="10" id="KW-0998">Cell outer membrane</keyword>
<evidence type="ECO:0000256" key="7">
    <source>
        <dbReference type="ARBA" id="ARBA00022729"/>
    </source>
</evidence>
<dbReference type="InterPro" id="IPR037174">
    <property type="entry name" value="Trimeric_adhesin"/>
</dbReference>
<keyword evidence="15" id="KW-1185">Reference proteome</keyword>
<dbReference type="GO" id="GO:0015031">
    <property type="term" value="P:protein transport"/>
    <property type="evidence" value="ECO:0007669"/>
    <property type="project" value="UniProtKB-KW"/>
</dbReference>
<evidence type="ECO:0000256" key="6">
    <source>
        <dbReference type="ARBA" id="ARBA00022692"/>
    </source>
</evidence>
<evidence type="ECO:0000256" key="5">
    <source>
        <dbReference type="ARBA" id="ARBA00022452"/>
    </source>
</evidence>
<dbReference type="Gene3D" id="3.90.1780.10">
    <property type="entry name" value="Trimeric adhesin"/>
    <property type="match status" value="5"/>
</dbReference>
<dbReference type="SUPFAM" id="SSF101999">
    <property type="entry name" value="Trimeric adhesin"/>
    <property type="match status" value="1"/>
</dbReference>
<keyword evidence="5" id="KW-1134">Transmembrane beta strand</keyword>
<proteinExistence type="inferred from homology"/>
<dbReference type="Pfam" id="PF05662">
    <property type="entry name" value="YadA_stalk"/>
    <property type="match status" value="4"/>
</dbReference>
<evidence type="ECO:0000256" key="8">
    <source>
        <dbReference type="ARBA" id="ARBA00022927"/>
    </source>
</evidence>
<dbReference type="GO" id="GO:0009986">
    <property type="term" value="C:cell surface"/>
    <property type="evidence" value="ECO:0007669"/>
    <property type="project" value="UniProtKB-SubCell"/>
</dbReference>
<protein>
    <submittedName>
        <fullName evidence="14">Autotransporter adhesin</fullName>
    </submittedName>
</protein>
<reference evidence="14 15" key="1">
    <citation type="submission" date="2018-06" db="EMBL/GenBank/DDBJ databases">
        <authorList>
            <consortium name="Pathogen Informatics"/>
            <person name="Doyle S."/>
        </authorList>
    </citation>
    <scope>NUCLEOTIDE SEQUENCE [LARGE SCALE GENOMIC DNA]</scope>
    <source>
        <strain evidence="14 15">NCTC10699</strain>
    </source>
</reference>
<dbReference type="Gene3D" id="2.150.10.10">
    <property type="entry name" value="Serralysin-like metalloprotease, C-terminal"/>
    <property type="match status" value="1"/>
</dbReference>
<feature type="domain" description="Trimeric autotransporter adhesin YadA-like stalk" evidence="12">
    <location>
        <begin position="1009"/>
        <end position="1041"/>
    </location>
</feature>
<evidence type="ECO:0000256" key="10">
    <source>
        <dbReference type="ARBA" id="ARBA00023237"/>
    </source>
</evidence>
<dbReference type="InterPro" id="IPR045584">
    <property type="entry name" value="Pilin-like"/>
</dbReference>
<dbReference type="SUPFAM" id="SSF54523">
    <property type="entry name" value="Pili subunits"/>
    <property type="match status" value="1"/>
</dbReference>
<evidence type="ECO:0000256" key="2">
    <source>
        <dbReference type="ARBA" id="ARBA00004442"/>
    </source>
</evidence>
<dbReference type="InterPro" id="IPR011049">
    <property type="entry name" value="Serralysin-like_metalloprot_C"/>
</dbReference>
<dbReference type="Pfam" id="PF03895">
    <property type="entry name" value="YadA_anchor"/>
    <property type="match status" value="1"/>
</dbReference>
<dbReference type="Pfam" id="PF22414">
    <property type="entry name" value="Hia_Tpr_ring_dom"/>
    <property type="match status" value="1"/>
</dbReference>
<evidence type="ECO:0000313" key="15">
    <source>
        <dbReference type="Proteomes" id="UP000254280"/>
    </source>
</evidence>
<name>A0A379B5U7_9PAST</name>
<feature type="domain" description="Trimeric autotransporter adhesin YadA-like stalk" evidence="12">
    <location>
        <begin position="660"/>
        <end position="687"/>
    </location>
</feature>
<gene>
    <name evidence="14" type="primary">hsf2_6</name>
    <name evidence="14" type="ORF">NCTC10699_01048</name>
</gene>
<keyword evidence="9" id="KW-0472">Membrane</keyword>
<sequence>MTNAKVNNITYSNFAGAKAIGVVTVGASGTERRIQNVAAGEISSTSTDAINGSQLYMVANEIGKGFNVTNNNGVTIGNIKPGNAVQFIDGTNTKANVSMTNTGQVQVTFDAKDTSANVTVKAGSENYVSVATGETTKIGDANVTNYQVGLTQTAIDQIKKEESVKAGSTLVTVTDTAKNSTGGTEFVVDVKKGEFNTITNNGELAPITDTADGVATVSSVINAVNKGYWTANVDGTTKVADVKFGDQVNFADGIATDAVKKADGTIAYDVKFDNNTINLTTDGKLQVNTSALPQAIESVVIDDTVAGNLVTVTPASGNTGDANQTYKVGVSTKAVQDVAQDAINVVGDNQAISVVKTDVNGVDTYTVNYNGTEVAKTTPLSYKANGENAQTVNLSEGLDFTNGTKTVATVDSNGKVTFDLNAETQAQIAKEESVSGSELVTVTANGTNPTGGNDYKVSINKGTFGTTPTTGDDAGKLVTPNTDGVATVGDVVNAVNNSGWQTTLTDGSTEVINPGDAVNYVNGTTTTANVTKDDKGNVNVSYEVNVTPLTNKDDGSVNVPTGNDATKLATAADIANAINKSGFTVKANTEATGELVNPGDTVDFIQGKNIEITRAGTAFTVKTVDAPVFTSVQFGDNGPIIKADASNNINIAKADGSPTKITNVAVGKDDTDAVNVSQLNDTVAANRAVEKVVKDDAVADNLATVEVASGAVGDANQTYKVGVAKAAVQKAAQEAINVVGGNAAITVSKNTADGVDTYTVNYNGTEAAKTTPLSYKANGENPQTVNLSEGLDFTNGTTTVATVGPNGEVTFDLNDAAKAQLAKEETVKAGSDLVTVTNTTKNSTGGTEFIVDVKKGVFDGVTDNGALEIPTTDGVVTANDIAKVINKAFWTANVDGNTKVADVKFGDTVNFVDGQGTDAAVKDGAITFNVKTDGNTIKLDNNGNLTVNTDNLPKTQLVDGKNTTVSGTGSDSDPYKVNVQGDLADISSISNDGTTIKLGDNKVDVGGAKITNVAAGEADTDAVNVSQLKEAVAGVGKTVVAAGNHTTVETKVDGNTTTYTVNAEKTTVSAGTSGNVVVTAGEKDASGTTNYTVELAKDLKADTISVGGDENNGPVTIETKDGKNVISNLTTTLPDPTGKDNVTKPNVAEEDKRNAATIGDVLNSGWNLQTNGKPADFVSTYDTVNFANGTGTTVVSETKNGVTTVKVNVDAVKANTVRETVVAADKNIVVTDTAVNKTGGKEFKVGLARDVNVNSITTNTVNVGPVTMSGSTAEDGTNELSVGTEKAPTRITNVAPGVKGTDAVNVNQLKAGLGNVYNNMNKMDKDLRGGIAGAMAAAGLYHATLPGKSMVSAGVGNYRGQNAVAVGYSRLSDNGKLGVKLSINANTRGDTGAAASIGYQW</sequence>
<feature type="domain" description="Trimeric autotransporter adhesin YadA-like stalk" evidence="12">
    <location>
        <begin position="33"/>
        <end position="75"/>
    </location>
</feature>
<dbReference type="OrthoDB" id="5672862at2"/>
<evidence type="ECO:0000259" key="13">
    <source>
        <dbReference type="Pfam" id="PF22414"/>
    </source>
</evidence>
<dbReference type="Proteomes" id="UP000254280">
    <property type="component" value="Unassembled WGS sequence"/>
</dbReference>
<feature type="domain" description="Autotransporter adhesin NhhA Trp-ring" evidence="13">
    <location>
        <begin position="512"/>
        <end position="545"/>
    </location>
</feature>
<evidence type="ECO:0000256" key="1">
    <source>
        <dbReference type="ARBA" id="ARBA00004241"/>
    </source>
</evidence>
<evidence type="ECO:0000259" key="12">
    <source>
        <dbReference type="Pfam" id="PF05662"/>
    </source>
</evidence>
<dbReference type="SUPFAM" id="SSF101967">
    <property type="entry name" value="Adhesin YadA, collagen-binding domain"/>
    <property type="match status" value="2"/>
</dbReference>